<evidence type="ECO:0000256" key="1">
    <source>
        <dbReference type="SAM" id="MobiDB-lite"/>
    </source>
</evidence>
<evidence type="ECO:0000313" key="2">
    <source>
        <dbReference type="EMBL" id="ORY22592.1"/>
    </source>
</evidence>
<proteinExistence type="predicted"/>
<feature type="region of interest" description="Disordered" evidence="1">
    <location>
        <begin position="1"/>
        <end position="28"/>
    </location>
</feature>
<organism evidence="2 3">
    <name type="scientific">Naematelia encephala</name>
    <dbReference type="NCBI Taxonomy" id="71784"/>
    <lineage>
        <taxon>Eukaryota</taxon>
        <taxon>Fungi</taxon>
        <taxon>Dikarya</taxon>
        <taxon>Basidiomycota</taxon>
        <taxon>Agaricomycotina</taxon>
        <taxon>Tremellomycetes</taxon>
        <taxon>Tremellales</taxon>
        <taxon>Naemateliaceae</taxon>
        <taxon>Naematelia</taxon>
    </lineage>
</organism>
<comment type="caution">
    <text evidence="2">The sequence shown here is derived from an EMBL/GenBank/DDBJ whole genome shotgun (WGS) entry which is preliminary data.</text>
</comment>
<sequence>MGMTSDTGDDSLDSGDEGMSFSRASSPAPELLEEYTTLMSSIIDTTSLPLYKAQEGDADSEDGAAEDKKGMTKAEKQNAKKKRRKERERAARMAQAVSDANAGQAVHTSGTVAAFRLFSSTPIRPVDYGEKAEVYDIPS</sequence>
<gene>
    <name evidence="2" type="ORF">BCR39DRAFT_562299</name>
</gene>
<dbReference type="EMBL" id="MCFC01000091">
    <property type="protein sequence ID" value="ORY22592.1"/>
    <property type="molecule type" value="Genomic_DNA"/>
</dbReference>
<dbReference type="InParanoid" id="A0A1Y2AJC4"/>
<evidence type="ECO:0000313" key="3">
    <source>
        <dbReference type="Proteomes" id="UP000193986"/>
    </source>
</evidence>
<keyword evidence="3" id="KW-1185">Reference proteome</keyword>
<name>A0A1Y2AJC4_9TREE</name>
<feature type="compositionally biased region" description="Acidic residues" evidence="1">
    <location>
        <begin position="7"/>
        <end position="16"/>
    </location>
</feature>
<dbReference type="AlphaFoldDB" id="A0A1Y2AJC4"/>
<feature type="compositionally biased region" description="Basic and acidic residues" evidence="1">
    <location>
        <begin position="65"/>
        <end position="78"/>
    </location>
</feature>
<dbReference type="Proteomes" id="UP000193986">
    <property type="component" value="Unassembled WGS sequence"/>
</dbReference>
<protein>
    <submittedName>
        <fullName evidence="2">Uncharacterized protein</fullName>
    </submittedName>
</protein>
<feature type="region of interest" description="Disordered" evidence="1">
    <location>
        <begin position="53"/>
        <end position="105"/>
    </location>
</feature>
<reference evidence="2 3" key="1">
    <citation type="submission" date="2016-07" db="EMBL/GenBank/DDBJ databases">
        <title>Pervasive Adenine N6-methylation of Active Genes in Fungi.</title>
        <authorList>
            <consortium name="DOE Joint Genome Institute"/>
            <person name="Mondo S.J."/>
            <person name="Dannebaum R.O."/>
            <person name="Kuo R.C."/>
            <person name="Labutti K."/>
            <person name="Haridas S."/>
            <person name="Kuo A."/>
            <person name="Salamov A."/>
            <person name="Ahrendt S.R."/>
            <person name="Lipzen A."/>
            <person name="Sullivan W."/>
            <person name="Andreopoulos W.B."/>
            <person name="Clum A."/>
            <person name="Lindquist E."/>
            <person name="Daum C."/>
            <person name="Ramamoorthy G.K."/>
            <person name="Gryganskyi A."/>
            <person name="Culley D."/>
            <person name="Magnuson J.K."/>
            <person name="James T.Y."/>
            <person name="O'Malley M.A."/>
            <person name="Stajich J.E."/>
            <person name="Spatafora J.W."/>
            <person name="Visel A."/>
            <person name="Grigoriev I.V."/>
        </authorList>
    </citation>
    <scope>NUCLEOTIDE SEQUENCE [LARGE SCALE GENOMIC DNA]</scope>
    <source>
        <strain evidence="2 3">68-887.2</strain>
    </source>
</reference>
<accession>A0A1Y2AJC4</accession>